<dbReference type="AlphaFoldDB" id="A0A484X7Z0"/>
<dbReference type="InterPro" id="IPR002668">
    <property type="entry name" value="CNT_N_dom"/>
</dbReference>
<dbReference type="Pfam" id="PF01773">
    <property type="entry name" value="Nucleos_tra2_N"/>
    <property type="match status" value="1"/>
</dbReference>
<sequence length="75" mass="8732">MSASKTNRNHTMYNIVHFLLALVIILALAWLVSFDRRQIRIRFVLQLIVIEIALAFFFLHAQSGLFIYSLRLGIL</sequence>
<dbReference type="EMBL" id="CAADIW010000008">
    <property type="protein sequence ID" value="VFS19774.1"/>
    <property type="molecule type" value="Genomic_DNA"/>
</dbReference>
<keyword evidence="1" id="KW-0812">Transmembrane</keyword>
<dbReference type="Proteomes" id="UP000351155">
    <property type="component" value="Unassembled WGS sequence"/>
</dbReference>
<evidence type="ECO:0000313" key="3">
    <source>
        <dbReference type="EMBL" id="VFS19774.1"/>
    </source>
</evidence>
<evidence type="ECO:0000256" key="1">
    <source>
        <dbReference type="SAM" id="Phobius"/>
    </source>
</evidence>
<feature type="transmembrane region" description="Helical" evidence="1">
    <location>
        <begin position="44"/>
        <end position="68"/>
    </location>
</feature>
<gene>
    <name evidence="3" type="primary">nupC_1</name>
    <name evidence="3" type="ORF">NCTC12126_01819</name>
</gene>
<organism evidence="3 4">
    <name type="scientific">Enterobacter cancerogenus</name>
    <dbReference type="NCBI Taxonomy" id="69218"/>
    <lineage>
        <taxon>Bacteria</taxon>
        <taxon>Pseudomonadati</taxon>
        <taxon>Pseudomonadota</taxon>
        <taxon>Gammaproteobacteria</taxon>
        <taxon>Enterobacterales</taxon>
        <taxon>Enterobacteriaceae</taxon>
        <taxon>Enterobacter</taxon>
        <taxon>Enterobacter cloacae complex</taxon>
    </lineage>
</organism>
<keyword evidence="1" id="KW-0472">Membrane</keyword>
<feature type="domain" description="Concentrative nucleoside transporter N-terminal" evidence="2">
    <location>
        <begin position="21"/>
        <end position="64"/>
    </location>
</feature>
<accession>A0A484X7Z0</accession>
<feature type="transmembrane region" description="Helical" evidence="1">
    <location>
        <begin position="12"/>
        <end position="32"/>
    </location>
</feature>
<proteinExistence type="predicted"/>
<keyword evidence="1" id="KW-1133">Transmembrane helix</keyword>
<reference evidence="3 4" key="1">
    <citation type="submission" date="2019-03" db="EMBL/GenBank/DDBJ databases">
        <authorList>
            <consortium name="Pathogen Informatics"/>
        </authorList>
    </citation>
    <scope>NUCLEOTIDE SEQUENCE [LARGE SCALE GENOMIC DNA]</scope>
    <source>
        <strain evidence="3 4">NCTC12126</strain>
    </source>
</reference>
<evidence type="ECO:0000259" key="2">
    <source>
        <dbReference type="Pfam" id="PF01773"/>
    </source>
</evidence>
<evidence type="ECO:0000313" key="4">
    <source>
        <dbReference type="Proteomes" id="UP000351155"/>
    </source>
</evidence>
<name>A0A484X7Z0_9ENTR</name>
<protein>
    <submittedName>
        <fullName evidence="3">Na+ dependent nucleoside transporter</fullName>
    </submittedName>
</protein>